<dbReference type="Proteomes" id="UP000011668">
    <property type="component" value="Unassembled WGS sequence"/>
</dbReference>
<keyword evidence="3" id="KW-1185">Reference proteome</keyword>
<reference evidence="2 3" key="1">
    <citation type="journal article" date="2013" name="Nat. Commun.">
        <title>The evolution and pathogenic mechanisms of the rice sheath blight pathogen.</title>
        <authorList>
            <person name="Zheng A."/>
            <person name="Lin R."/>
            <person name="Xu L."/>
            <person name="Qin P."/>
            <person name="Tang C."/>
            <person name="Ai P."/>
            <person name="Zhang D."/>
            <person name="Liu Y."/>
            <person name="Sun Z."/>
            <person name="Feng H."/>
            <person name="Wang Y."/>
            <person name="Chen Y."/>
            <person name="Liang X."/>
            <person name="Fu R."/>
            <person name="Li Q."/>
            <person name="Zhang J."/>
            <person name="Yu X."/>
            <person name="Xie Z."/>
            <person name="Ding L."/>
            <person name="Guan P."/>
            <person name="Tang J."/>
            <person name="Liang Y."/>
            <person name="Wang S."/>
            <person name="Deng Q."/>
            <person name="Li S."/>
            <person name="Zhu J."/>
            <person name="Wang L."/>
            <person name="Liu H."/>
            <person name="Li P."/>
        </authorList>
    </citation>
    <scope>NUCLEOTIDE SEQUENCE [LARGE SCALE GENOMIC DNA]</scope>
    <source>
        <strain evidence="3">AG-1 IA</strain>
    </source>
</reference>
<evidence type="ECO:0000313" key="3">
    <source>
        <dbReference type="Proteomes" id="UP000011668"/>
    </source>
</evidence>
<name>L8WQ61_THACA</name>
<gene>
    <name evidence="2" type="ORF">AG1IA_07066</name>
</gene>
<dbReference type="STRING" id="983506.L8WQ61"/>
<sequence length="73" mass="8292">MITHRVPIDDMYVSLQAISLMITDTTYRAKLYAAFDKRIAGVEKVFVETRFSNPPSQGCPTVSRVDDWETATH</sequence>
<comment type="caution">
    <text evidence="2">The sequence shown here is derived from an EMBL/GenBank/DDBJ whole genome shotgun (WGS) entry which is preliminary data.</text>
</comment>
<protein>
    <submittedName>
        <fullName evidence="2">Uncharacterized protein</fullName>
    </submittedName>
</protein>
<organism evidence="2 3">
    <name type="scientific">Thanatephorus cucumeris (strain AG1-IA)</name>
    <name type="common">Rice sheath blight fungus</name>
    <name type="synonym">Rhizoctonia solani</name>
    <dbReference type="NCBI Taxonomy" id="983506"/>
    <lineage>
        <taxon>Eukaryota</taxon>
        <taxon>Fungi</taxon>
        <taxon>Dikarya</taxon>
        <taxon>Basidiomycota</taxon>
        <taxon>Agaricomycotina</taxon>
        <taxon>Agaricomycetes</taxon>
        <taxon>Cantharellales</taxon>
        <taxon>Ceratobasidiaceae</taxon>
        <taxon>Rhizoctonia</taxon>
        <taxon>Rhizoctonia solani AG-1</taxon>
    </lineage>
</organism>
<feature type="region of interest" description="Disordered" evidence="1">
    <location>
        <begin position="53"/>
        <end position="73"/>
    </location>
</feature>
<proteinExistence type="predicted"/>
<dbReference type="OrthoDB" id="3941538at2759"/>
<evidence type="ECO:0000313" key="2">
    <source>
        <dbReference type="EMBL" id="ELU38908.1"/>
    </source>
</evidence>
<dbReference type="HOGENOM" id="CLU_2706517_0_0_1"/>
<dbReference type="EMBL" id="AFRT01001995">
    <property type="protein sequence ID" value="ELU38908.1"/>
    <property type="molecule type" value="Genomic_DNA"/>
</dbReference>
<evidence type="ECO:0000256" key="1">
    <source>
        <dbReference type="SAM" id="MobiDB-lite"/>
    </source>
</evidence>
<feature type="compositionally biased region" description="Basic and acidic residues" evidence="1">
    <location>
        <begin position="64"/>
        <end position="73"/>
    </location>
</feature>
<accession>L8WQ61</accession>
<dbReference type="AlphaFoldDB" id="L8WQ61"/>